<evidence type="ECO:0000313" key="4">
    <source>
        <dbReference type="EMBL" id="AJT41443.1"/>
    </source>
</evidence>
<protein>
    <recommendedName>
        <fullName evidence="3">Protein-glutamine gamma-glutamyltransferase-like C-terminal domain-containing protein</fullName>
    </recommendedName>
</protein>
<feature type="compositionally biased region" description="Polar residues" evidence="1">
    <location>
        <begin position="208"/>
        <end position="220"/>
    </location>
</feature>
<dbReference type="Proteomes" id="UP000061839">
    <property type="component" value="Chromosome"/>
</dbReference>
<dbReference type="HOGENOM" id="CLU_097507_0_0_11"/>
<dbReference type="EMBL" id="CP011005">
    <property type="protein sequence ID" value="AJT41443.1"/>
    <property type="molecule type" value="Genomic_DNA"/>
</dbReference>
<evidence type="ECO:0000256" key="1">
    <source>
        <dbReference type="SAM" id="MobiDB-lite"/>
    </source>
</evidence>
<keyword evidence="2" id="KW-1133">Transmembrane helix</keyword>
<feature type="domain" description="Protein-glutamine gamma-glutamyltransferase-like C-terminal" evidence="3">
    <location>
        <begin position="131"/>
        <end position="205"/>
    </location>
</feature>
<dbReference type="STRING" id="1618207.UM93_07790"/>
<proteinExistence type="predicted"/>
<keyword evidence="2" id="KW-0472">Membrane</keyword>
<sequence>MRFFDAPVSPDAEQARKWAIDELAKRQYQDAQPGLAERLMKIVSDFFNSLLNGLSGALHIDNGLAGLLLVLVPLIVIGLIIFLVRPRLLRRQQHEDAEIFEVDSSLSAAEHRQRAAQAATAGDYDSAITELFRAIVRAAEERVVIDPQPGRTAEEVTLKLVAAFPSESQPLWRTARLFNQIRYSERKSAQSMASEADYQELRRLDQSLLDSQPAEGSTAQLEWVGPQ</sequence>
<reference evidence="4 5" key="1">
    <citation type="journal article" date="2015" name="Genome Announc.">
        <title>Complete Genome Sequencing of Protease-Producing Novel Arthrobacter sp. Strain IHBB 11108 Using PacBio Single-Molecule Real-Time Sequencing Technology.</title>
        <authorList>
            <person name="Kiran S."/>
            <person name="Swarnkar M.K."/>
            <person name="Pal M."/>
            <person name="Thakur R."/>
            <person name="Tewari R."/>
            <person name="Singh A.K."/>
            <person name="Gulati A."/>
        </authorList>
    </citation>
    <scope>NUCLEOTIDE SEQUENCE [LARGE SCALE GENOMIC DNA]</scope>
    <source>
        <strain evidence="4 5">IHBB 11108</strain>
    </source>
</reference>
<dbReference type="PATRIC" id="fig|1618207.4.peg.1576"/>
<keyword evidence="2" id="KW-0812">Transmembrane</keyword>
<organism evidence="4 5">
    <name type="scientific">Psychromicrobium lacuslunae</name>
    <dbReference type="NCBI Taxonomy" id="1618207"/>
    <lineage>
        <taxon>Bacteria</taxon>
        <taxon>Bacillati</taxon>
        <taxon>Actinomycetota</taxon>
        <taxon>Actinomycetes</taxon>
        <taxon>Micrococcales</taxon>
        <taxon>Micrococcaceae</taxon>
        <taxon>Psychromicrobium</taxon>
    </lineage>
</organism>
<gene>
    <name evidence="4" type="ORF">UM93_07790</name>
</gene>
<dbReference type="OrthoDB" id="3389322at2"/>
<evidence type="ECO:0000313" key="5">
    <source>
        <dbReference type="Proteomes" id="UP000061839"/>
    </source>
</evidence>
<name>A0A0D4BYM6_9MICC</name>
<keyword evidence="5" id="KW-1185">Reference proteome</keyword>
<feature type="transmembrane region" description="Helical" evidence="2">
    <location>
        <begin position="64"/>
        <end position="84"/>
    </location>
</feature>
<dbReference type="KEGG" id="ari:UM93_07790"/>
<dbReference type="Pfam" id="PF13559">
    <property type="entry name" value="DUF4129"/>
    <property type="match status" value="1"/>
</dbReference>
<accession>A0A0D4BYM6</accession>
<dbReference type="RefSeq" id="WP_045074816.1">
    <property type="nucleotide sequence ID" value="NZ_CP011005.1"/>
</dbReference>
<dbReference type="AlphaFoldDB" id="A0A0D4BYM6"/>
<evidence type="ECO:0000256" key="2">
    <source>
        <dbReference type="SAM" id="Phobius"/>
    </source>
</evidence>
<feature type="region of interest" description="Disordered" evidence="1">
    <location>
        <begin position="206"/>
        <end position="227"/>
    </location>
</feature>
<evidence type="ECO:0000259" key="3">
    <source>
        <dbReference type="Pfam" id="PF13559"/>
    </source>
</evidence>
<dbReference type="InterPro" id="IPR025403">
    <property type="entry name" value="TgpA-like_C"/>
</dbReference>